<gene>
    <name evidence="1" type="ORF">E2C01_052980</name>
</gene>
<sequence length="98" mass="10919">MAFGGRTLEELLNAAGSEIPFVNQHQYVGIWLDPHLTLHAHVNTFKSRVIARTNVLRVLASYENGASYTVKRAFYTHIIQSLIDYSSSCLIIATPNSV</sequence>
<dbReference type="OrthoDB" id="6366904at2759"/>
<dbReference type="AlphaFoldDB" id="A0A5B7GN86"/>
<evidence type="ECO:0000313" key="1">
    <source>
        <dbReference type="EMBL" id="MPC58966.1"/>
    </source>
</evidence>
<comment type="caution">
    <text evidence="1">The sequence shown here is derived from an EMBL/GenBank/DDBJ whole genome shotgun (WGS) entry which is preliminary data.</text>
</comment>
<keyword evidence="2" id="KW-1185">Reference proteome</keyword>
<accession>A0A5B7GN86</accession>
<evidence type="ECO:0000313" key="2">
    <source>
        <dbReference type="Proteomes" id="UP000324222"/>
    </source>
</evidence>
<dbReference type="EMBL" id="VSRR010016138">
    <property type="protein sequence ID" value="MPC58966.1"/>
    <property type="molecule type" value="Genomic_DNA"/>
</dbReference>
<organism evidence="1 2">
    <name type="scientific">Portunus trituberculatus</name>
    <name type="common">Swimming crab</name>
    <name type="synonym">Neptunus trituberculatus</name>
    <dbReference type="NCBI Taxonomy" id="210409"/>
    <lineage>
        <taxon>Eukaryota</taxon>
        <taxon>Metazoa</taxon>
        <taxon>Ecdysozoa</taxon>
        <taxon>Arthropoda</taxon>
        <taxon>Crustacea</taxon>
        <taxon>Multicrustacea</taxon>
        <taxon>Malacostraca</taxon>
        <taxon>Eumalacostraca</taxon>
        <taxon>Eucarida</taxon>
        <taxon>Decapoda</taxon>
        <taxon>Pleocyemata</taxon>
        <taxon>Brachyura</taxon>
        <taxon>Eubrachyura</taxon>
        <taxon>Portunoidea</taxon>
        <taxon>Portunidae</taxon>
        <taxon>Portuninae</taxon>
        <taxon>Portunus</taxon>
    </lineage>
</organism>
<name>A0A5B7GN86_PORTR</name>
<protein>
    <submittedName>
        <fullName evidence="1">Uncharacterized protein</fullName>
    </submittedName>
</protein>
<dbReference type="Proteomes" id="UP000324222">
    <property type="component" value="Unassembled WGS sequence"/>
</dbReference>
<reference evidence="1 2" key="1">
    <citation type="submission" date="2019-05" db="EMBL/GenBank/DDBJ databases">
        <title>Another draft genome of Portunus trituberculatus and its Hox gene families provides insights of decapod evolution.</title>
        <authorList>
            <person name="Jeong J.-H."/>
            <person name="Song I."/>
            <person name="Kim S."/>
            <person name="Choi T."/>
            <person name="Kim D."/>
            <person name="Ryu S."/>
            <person name="Kim W."/>
        </authorList>
    </citation>
    <scope>NUCLEOTIDE SEQUENCE [LARGE SCALE GENOMIC DNA]</scope>
    <source>
        <tissue evidence="1">Muscle</tissue>
    </source>
</reference>
<proteinExistence type="predicted"/>